<evidence type="ECO:0000313" key="2">
    <source>
        <dbReference type="Proteomes" id="UP000177324"/>
    </source>
</evidence>
<reference evidence="1 2" key="1">
    <citation type="journal article" date="2016" name="Nat. Commun.">
        <title>Thousands of microbial genomes shed light on interconnected biogeochemical processes in an aquifer system.</title>
        <authorList>
            <person name="Anantharaman K."/>
            <person name="Brown C.T."/>
            <person name="Hug L.A."/>
            <person name="Sharon I."/>
            <person name="Castelle C.J."/>
            <person name="Probst A.J."/>
            <person name="Thomas B.C."/>
            <person name="Singh A."/>
            <person name="Wilkins M.J."/>
            <person name="Karaoz U."/>
            <person name="Brodie E.L."/>
            <person name="Williams K.H."/>
            <person name="Hubbard S.S."/>
            <person name="Banfield J.F."/>
        </authorList>
    </citation>
    <scope>NUCLEOTIDE SEQUENCE [LARGE SCALE GENOMIC DNA]</scope>
</reference>
<dbReference type="SUPFAM" id="SSF101386">
    <property type="entry name" value="all-alpha NTP pyrophosphatases"/>
    <property type="match status" value="1"/>
</dbReference>
<evidence type="ECO:0008006" key="3">
    <source>
        <dbReference type="Google" id="ProtNLM"/>
    </source>
</evidence>
<dbReference type="Gene3D" id="1.10.287.1080">
    <property type="entry name" value="MazG-like"/>
    <property type="match status" value="1"/>
</dbReference>
<dbReference type="EMBL" id="MHCH01000033">
    <property type="protein sequence ID" value="OGY17088.1"/>
    <property type="molecule type" value="Genomic_DNA"/>
</dbReference>
<evidence type="ECO:0000313" key="1">
    <source>
        <dbReference type="EMBL" id="OGY17088.1"/>
    </source>
</evidence>
<comment type="caution">
    <text evidence="1">The sequence shown here is derived from an EMBL/GenBank/DDBJ whole genome shotgun (WGS) entry which is preliminary data.</text>
</comment>
<dbReference type="PANTHER" id="PTHR46523">
    <property type="entry name" value="DCTP PYROPHOSPHATASE 1"/>
    <property type="match status" value="1"/>
</dbReference>
<dbReference type="PANTHER" id="PTHR46523:SF1">
    <property type="entry name" value="DCTP PYROPHOSPHATASE 1"/>
    <property type="match status" value="1"/>
</dbReference>
<name>A0A1G1VNW1_9BACT</name>
<proteinExistence type="predicted"/>
<protein>
    <recommendedName>
        <fullName evidence="3">Nucleotide pyrophosphohydrolase</fullName>
    </recommendedName>
</protein>
<gene>
    <name evidence="1" type="ORF">A2784_03935</name>
</gene>
<dbReference type="InterPro" id="IPR025984">
    <property type="entry name" value="DCTPP"/>
</dbReference>
<dbReference type="STRING" id="1797589.A2784_03935"/>
<organism evidence="1 2">
    <name type="scientific">Candidatus Chisholmbacteria bacterium RIFCSPHIGHO2_01_FULL_48_12</name>
    <dbReference type="NCBI Taxonomy" id="1797589"/>
    <lineage>
        <taxon>Bacteria</taxon>
        <taxon>Candidatus Chisholmiibacteriota</taxon>
    </lineage>
</organism>
<accession>A0A1G1VNW1</accession>
<dbReference type="PIRSF" id="PIRSF029826">
    <property type="entry name" value="UCP029826_pph"/>
    <property type="match status" value="1"/>
</dbReference>
<dbReference type="GO" id="GO:0009143">
    <property type="term" value="P:nucleoside triphosphate catabolic process"/>
    <property type="evidence" value="ECO:0007669"/>
    <property type="project" value="InterPro"/>
</dbReference>
<dbReference type="InterPro" id="IPR052555">
    <property type="entry name" value="dCTP_Pyrophosphatase"/>
</dbReference>
<sequence length="129" mass="15462">MSDKNTTIQEIREWVREWREGRGWTRRQNTKNYAISLVLEAVELLEHYQWLEGEEVAEDKERKREAEFELVDVLYWVVTMADAYGMDLSETLKEKLAKGEKRYPAEQFPKDLPTKEVLKRYYALKNTSQ</sequence>
<dbReference type="GO" id="GO:0047429">
    <property type="term" value="F:nucleoside triphosphate diphosphatase activity"/>
    <property type="evidence" value="ECO:0007669"/>
    <property type="project" value="InterPro"/>
</dbReference>
<dbReference type="Proteomes" id="UP000177324">
    <property type="component" value="Unassembled WGS sequence"/>
</dbReference>
<dbReference type="Pfam" id="PF12643">
    <property type="entry name" value="MazG-like"/>
    <property type="match status" value="1"/>
</dbReference>
<dbReference type="AlphaFoldDB" id="A0A1G1VNW1"/>